<name>A0A939EM27_9HYPH</name>
<evidence type="ECO:0000313" key="2">
    <source>
        <dbReference type="Proteomes" id="UP000664779"/>
    </source>
</evidence>
<sequence length="84" mass="9435">MPDDILTRETRDALVRTIQAYCQDELDMEMGNMDAGFLLDHLSETMGAAYYNKGLQDAGLLFAKKAEDIADELYGLEKPWSGRS</sequence>
<reference evidence="1" key="1">
    <citation type="submission" date="2021-03" db="EMBL/GenBank/DDBJ databases">
        <title>Roseibium sp. CAU 1637 isolated from Incheon.</title>
        <authorList>
            <person name="Kim W."/>
        </authorList>
    </citation>
    <scope>NUCLEOTIDE SEQUENCE</scope>
    <source>
        <strain evidence="1">CAU 1637</strain>
    </source>
</reference>
<dbReference type="Proteomes" id="UP000664779">
    <property type="component" value="Unassembled WGS sequence"/>
</dbReference>
<accession>A0A939EM27</accession>
<dbReference type="AlphaFoldDB" id="A0A939EM27"/>
<organism evidence="1 2">
    <name type="scientific">Roseibium limicola</name>
    <dbReference type="NCBI Taxonomy" id="2816037"/>
    <lineage>
        <taxon>Bacteria</taxon>
        <taxon>Pseudomonadati</taxon>
        <taxon>Pseudomonadota</taxon>
        <taxon>Alphaproteobacteria</taxon>
        <taxon>Hyphomicrobiales</taxon>
        <taxon>Stappiaceae</taxon>
        <taxon>Roseibium</taxon>
    </lineage>
</organism>
<proteinExistence type="predicted"/>
<dbReference type="EMBL" id="JAFLNF010000002">
    <property type="protein sequence ID" value="MBO0344938.1"/>
    <property type="molecule type" value="Genomic_DNA"/>
</dbReference>
<protein>
    <submittedName>
        <fullName evidence="1">DUF2164 domain-containing protein</fullName>
    </submittedName>
</protein>
<comment type="caution">
    <text evidence="1">The sequence shown here is derived from an EMBL/GenBank/DDBJ whole genome shotgun (WGS) entry which is preliminary data.</text>
</comment>
<evidence type="ECO:0000313" key="1">
    <source>
        <dbReference type="EMBL" id="MBO0344938.1"/>
    </source>
</evidence>
<dbReference type="InterPro" id="IPR018680">
    <property type="entry name" value="DUF2164"/>
</dbReference>
<dbReference type="RefSeq" id="WP_206939139.1">
    <property type="nucleotide sequence ID" value="NZ_JAFLNF010000002.1"/>
</dbReference>
<keyword evidence="2" id="KW-1185">Reference proteome</keyword>
<gene>
    <name evidence="1" type="ORF">J0X15_06900</name>
</gene>
<dbReference type="Pfam" id="PF09932">
    <property type="entry name" value="DUF2164"/>
    <property type="match status" value="1"/>
</dbReference>